<keyword evidence="3" id="KW-0813">Transport</keyword>
<gene>
    <name evidence="10" type="ORF">B4082_0465</name>
</gene>
<dbReference type="GO" id="GO:0005886">
    <property type="term" value="C:plasma membrane"/>
    <property type="evidence" value="ECO:0007669"/>
    <property type="project" value="UniProtKB-SubCell"/>
</dbReference>
<organism evidence="10 11">
    <name type="scientific">Bacillus cereus</name>
    <dbReference type="NCBI Taxonomy" id="1396"/>
    <lineage>
        <taxon>Bacteria</taxon>
        <taxon>Bacillati</taxon>
        <taxon>Bacillota</taxon>
        <taxon>Bacilli</taxon>
        <taxon>Bacillales</taxon>
        <taxon>Bacillaceae</taxon>
        <taxon>Bacillus</taxon>
        <taxon>Bacillus cereus group</taxon>
    </lineage>
</organism>
<evidence type="ECO:0000256" key="5">
    <source>
        <dbReference type="ARBA" id="ARBA00022692"/>
    </source>
</evidence>
<dbReference type="InterPro" id="IPR000620">
    <property type="entry name" value="EamA_dom"/>
</dbReference>
<keyword evidence="6 8" id="KW-1133">Transmembrane helix</keyword>
<feature type="transmembrane region" description="Helical" evidence="8">
    <location>
        <begin position="26"/>
        <end position="44"/>
    </location>
</feature>
<reference evidence="10 11" key="1">
    <citation type="submission" date="2015-09" db="EMBL/GenBank/DDBJ databases">
        <title>Bacillus cereus food isolates.</title>
        <authorList>
            <person name="Boekhorst J."/>
        </authorList>
    </citation>
    <scope>NUCLEOTIDE SEQUENCE [LARGE SCALE GENOMIC DNA]</scope>
    <source>
        <strain evidence="10 11">B4082</strain>
    </source>
</reference>
<dbReference type="InterPro" id="IPR004626">
    <property type="entry name" value="RarD"/>
</dbReference>
<proteinExistence type="inferred from homology"/>
<feature type="transmembrane region" description="Helical" evidence="8">
    <location>
        <begin position="148"/>
        <end position="164"/>
    </location>
</feature>
<dbReference type="Proteomes" id="UP000076501">
    <property type="component" value="Unassembled WGS sequence"/>
</dbReference>
<evidence type="ECO:0000256" key="1">
    <source>
        <dbReference type="ARBA" id="ARBA00004651"/>
    </source>
</evidence>
<evidence type="ECO:0000256" key="6">
    <source>
        <dbReference type="ARBA" id="ARBA00022989"/>
    </source>
</evidence>
<dbReference type="InterPro" id="IPR037185">
    <property type="entry name" value="EmrE-like"/>
</dbReference>
<keyword evidence="5 8" id="KW-0812">Transmembrane</keyword>
<dbReference type="PATRIC" id="fig|1396.539.peg.4470"/>
<feature type="transmembrane region" description="Helical" evidence="8">
    <location>
        <begin position="170"/>
        <end position="188"/>
    </location>
</feature>
<evidence type="ECO:0000256" key="7">
    <source>
        <dbReference type="ARBA" id="ARBA00023136"/>
    </source>
</evidence>
<feature type="transmembrane region" description="Helical" evidence="8">
    <location>
        <begin position="229"/>
        <end position="251"/>
    </location>
</feature>
<keyword evidence="7 8" id="KW-0472">Membrane</keyword>
<feature type="transmembrane region" description="Helical" evidence="8">
    <location>
        <begin position="93"/>
        <end position="113"/>
    </location>
</feature>
<sequence>MGPYNGEKREEEKRKMGSQSAQQQKGIIYAAGAYTMWGILPIYWKWVEEVPADEILAHRIVWAFVFMLLVLGVTKRFRQFIGEFVNLFKRPKLLMSLTIASVLISGNWFVYIWAVNHNHVIEASLGYYINPLISILLGTVVLKEKLNFWQYVAVGLAGLGVIILTVRFGAIPWVSLSLAFSFGLYGLTKKLLNYDATIGLTMETMLVTPFAVIYLIMTGVHGFGSFGSISMLSTLLLIGAGIVTALPLFYFAKGAQLIPLYMVGFLQYIAPTISLILGVFVFGEHFTSTHMMAFFCIWVALFVFSVAKTKFLVQKQPKFIKNKSAKVS</sequence>
<dbReference type="SUPFAM" id="SSF103481">
    <property type="entry name" value="Multidrug resistance efflux transporter EmrE"/>
    <property type="match status" value="2"/>
</dbReference>
<accession>A0A164I5P7</accession>
<evidence type="ECO:0000313" key="11">
    <source>
        <dbReference type="Proteomes" id="UP000076501"/>
    </source>
</evidence>
<dbReference type="AlphaFoldDB" id="A0A164I5P7"/>
<dbReference type="NCBIfam" id="TIGR00688">
    <property type="entry name" value="rarD"/>
    <property type="match status" value="1"/>
</dbReference>
<feature type="transmembrane region" description="Helical" evidence="8">
    <location>
        <begin position="56"/>
        <end position="73"/>
    </location>
</feature>
<dbReference type="EMBL" id="LJKA01000004">
    <property type="protein sequence ID" value="KZD41076.1"/>
    <property type="molecule type" value="Genomic_DNA"/>
</dbReference>
<feature type="transmembrane region" description="Helical" evidence="8">
    <location>
        <begin position="258"/>
        <end position="280"/>
    </location>
</feature>
<name>A0A164I5P7_BACCE</name>
<feature type="domain" description="EamA" evidence="9">
    <location>
        <begin position="25"/>
        <end position="165"/>
    </location>
</feature>
<evidence type="ECO:0000256" key="8">
    <source>
        <dbReference type="SAM" id="Phobius"/>
    </source>
</evidence>
<comment type="subcellular location">
    <subcellularLocation>
        <location evidence="1">Cell membrane</location>
        <topology evidence="1">Multi-pass membrane protein</topology>
    </subcellularLocation>
</comment>
<keyword evidence="4" id="KW-1003">Cell membrane</keyword>
<evidence type="ECO:0000256" key="3">
    <source>
        <dbReference type="ARBA" id="ARBA00022448"/>
    </source>
</evidence>
<feature type="transmembrane region" description="Helical" evidence="8">
    <location>
        <begin position="200"/>
        <end position="223"/>
    </location>
</feature>
<evidence type="ECO:0000259" key="9">
    <source>
        <dbReference type="Pfam" id="PF00892"/>
    </source>
</evidence>
<comment type="similarity">
    <text evidence="2">Belongs to the EamA transporter family.</text>
</comment>
<comment type="caution">
    <text evidence="10">The sequence shown here is derived from an EMBL/GenBank/DDBJ whole genome shotgun (WGS) entry which is preliminary data.</text>
</comment>
<dbReference type="Pfam" id="PF00892">
    <property type="entry name" value="EamA"/>
    <property type="match status" value="1"/>
</dbReference>
<dbReference type="PANTHER" id="PTHR22911">
    <property type="entry name" value="ACYL-MALONYL CONDENSING ENZYME-RELATED"/>
    <property type="match status" value="1"/>
</dbReference>
<evidence type="ECO:0000256" key="2">
    <source>
        <dbReference type="ARBA" id="ARBA00007362"/>
    </source>
</evidence>
<dbReference type="PANTHER" id="PTHR22911:SF137">
    <property type="entry name" value="SOLUTE CARRIER FAMILY 35 MEMBER G2-RELATED"/>
    <property type="match status" value="1"/>
</dbReference>
<feature type="transmembrane region" description="Helical" evidence="8">
    <location>
        <begin position="292"/>
        <end position="313"/>
    </location>
</feature>
<feature type="transmembrane region" description="Helical" evidence="8">
    <location>
        <begin position="125"/>
        <end position="141"/>
    </location>
</feature>
<protein>
    <submittedName>
        <fullName evidence="10">Chloramphenicol-sensitive protein rarD</fullName>
    </submittedName>
</protein>
<evidence type="ECO:0000256" key="4">
    <source>
        <dbReference type="ARBA" id="ARBA00022475"/>
    </source>
</evidence>
<evidence type="ECO:0000313" key="10">
    <source>
        <dbReference type="EMBL" id="KZD41076.1"/>
    </source>
</evidence>